<dbReference type="InterPro" id="IPR013324">
    <property type="entry name" value="RNA_pol_sigma_r3/r4-like"/>
</dbReference>
<evidence type="ECO:0000256" key="3">
    <source>
        <dbReference type="ARBA" id="ARBA00023082"/>
    </source>
</evidence>
<evidence type="ECO:0000259" key="6">
    <source>
        <dbReference type="Pfam" id="PF04542"/>
    </source>
</evidence>
<evidence type="ECO:0000313" key="9">
    <source>
        <dbReference type="Proteomes" id="UP000320390"/>
    </source>
</evidence>
<dbReference type="RefSeq" id="WP_145200298.1">
    <property type="nucleotide sequence ID" value="NZ_CP036434.1"/>
</dbReference>
<dbReference type="InterPro" id="IPR014284">
    <property type="entry name" value="RNA_pol_sigma-70_dom"/>
</dbReference>
<proteinExistence type="inferred from homology"/>
<evidence type="ECO:0000256" key="1">
    <source>
        <dbReference type="ARBA" id="ARBA00010641"/>
    </source>
</evidence>
<dbReference type="Pfam" id="PF08281">
    <property type="entry name" value="Sigma70_r4_2"/>
    <property type="match status" value="1"/>
</dbReference>
<keyword evidence="9" id="KW-1185">Reference proteome</keyword>
<gene>
    <name evidence="8" type="primary">sigL_5</name>
    <name evidence="8" type="ORF">Poly30_36820</name>
</gene>
<dbReference type="OrthoDB" id="279966at2"/>
<dbReference type="SUPFAM" id="SSF49464">
    <property type="entry name" value="Carboxypeptidase regulatory domain-like"/>
    <property type="match status" value="2"/>
</dbReference>
<dbReference type="InterPro" id="IPR007627">
    <property type="entry name" value="RNA_pol_sigma70_r2"/>
</dbReference>
<comment type="similarity">
    <text evidence="1">Belongs to the sigma-70 factor family. ECF subfamily.</text>
</comment>
<dbReference type="SUPFAM" id="SSF88659">
    <property type="entry name" value="Sigma3 and sigma4 domains of RNA polymerase sigma factors"/>
    <property type="match status" value="1"/>
</dbReference>
<dbReference type="Gene3D" id="1.10.10.10">
    <property type="entry name" value="Winged helix-like DNA-binding domain superfamily/Winged helix DNA-binding domain"/>
    <property type="match status" value="1"/>
</dbReference>
<dbReference type="InterPro" id="IPR036388">
    <property type="entry name" value="WH-like_DNA-bd_sf"/>
</dbReference>
<accession>A0A518EVM4</accession>
<keyword evidence="4" id="KW-0238">DNA-binding</keyword>
<dbReference type="InterPro" id="IPR008969">
    <property type="entry name" value="CarboxyPept-like_regulatory"/>
</dbReference>
<dbReference type="InterPro" id="IPR039425">
    <property type="entry name" value="RNA_pol_sigma-70-like"/>
</dbReference>
<dbReference type="InterPro" id="IPR013249">
    <property type="entry name" value="RNA_pol_sigma70_r4_t2"/>
</dbReference>
<dbReference type="AlphaFoldDB" id="A0A518EVM4"/>
<dbReference type="Proteomes" id="UP000320390">
    <property type="component" value="Chromosome"/>
</dbReference>
<dbReference type="PANTHER" id="PTHR43133:SF8">
    <property type="entry name" value="RNA POLYMERASE SIGMA FACTOR HI_1459-RELATED"/>
    <property type="match status" value="1"/>
</dbReference>
<dbReference type="Gene3D" id="1.10.1740.10">
    <property type="match status" value="1"/>
</dbReference>
<dbReference type="GO" id="GO:0016987">
    <property type="term" value="F:sigma factor activity"/>
    <property type="evidence" value="ECO:0007669"/>
    <property type="project" value="UniProtKB-KW"/>
</dbReference>
<evidence type="ECO:0000259" key="7">
    <source>
        <dbReference type="Pfam" id="PF08281"/>
    </source>
</evidence>
<dbReference type="GO" id="GO:0006352">
    <property type="term" value="P:DNA-templated transcription initiation"/>
    <property type="evidence" value="ECO:0007669"/>
    <property type="project" value="InterPro"/>
</dbReference>
<evidence type="ECO:0000256" key="5">
    <source>
        <dbReference type="ARBA" id="ARBA00023163"/>
    </source>
</evidence>
<dbReference type="EMBL" id="CP036434">
    <property type="protein sequence ID" value="QDV08146.1"/>
    <property type="molecule type" value="Genomic_DNA"/>
</dbReference>
<organism evidence="8 9">
    <name type="scientific">Saltatorellus ferox</name>
    <dbReference type="NCBI Taxonomy" id="2528018"/>
    <lineage>
        <taxon>Bacteria</taxon>
        <taxon>Pseudomonadati</taxon>
        <taxon>Planctomycetota</taxon>
        <taxon>Planctomycetia</taxon>
        <taxon>Planctomycetia incertae sedis</taxon>
        <taxon>Saltatorellus</taxon>
    </lineage>
</organism>
<reference evidence="8 9" key="1">
    <citation type="submission" date="2019-02" db="EMBL/GenBank/DDBJ databases">
        <title>Deep-cultivation of Planctomycetes and their phenomic and genomic characterization uncovers novel biology.</title>
        <authorList>
            <person name="Wiegand S."/>
            <person name="Jogler M."/>
            <person name="Boedeker C."/>
            <person name="Pinto D."/>
            <person name="Vollmers J."/>
            <person name="Rivas-Marin E."/>
            <person name="Kohn T."/>
            <person name="Peeters S.H."/>
            <person name="Heuer A."/>
            <person name="Rast P."/>
            <person name="Oberbeckmann S."/>
            <person name="Bunk B."/>
            <person name="Jeske O."/>
            <person name="Meyerdierks A."/>
            <person name="Storesund J.E."/>
            <person name="Kallscheuer N."/>
            <person name="Luecker S."/>
            <person name="Lage O.M."/>
            <person name="Pohl T."/>
            <person name="Merkel B.J."/>
            <person name="Hornburger P."/>
            <person name="Mueller R.-W."/>
            <person name="Bruemmer F."/>
            <person name="Labrenz M."/>
            <person name="Spormann A.M."/>
            <person name="Op den Camp H."/>
            <person name="Overmann J."/>
            <person name="Amann R."/>
            <person name="Jetten M.S.M."/>
            <person name="Mascher T."/>
            <person name="Medema M.H."/>
            <person name="Devos D.P."/>
            <person name="Kaster A.-K."/>
            <person name="Ovreas L."/>
            <person name="Rohde M."/>
            <person name="Galperin M.Y."/>
            <person name="Jogler C."/>
        </authorList>
    </citation>
    <scope>NUCLEOTIDE SEQUENCE [LARGE SCALE GENOMIC DNA]</scope>
    <source>
        <strain evidence="8 9">Poly30</strain>
    </source>
</reference>
<sequence>MSSIRSDDISRLVREHGPFMERLAGALTASAADAEDLLHDTWVEAIRHGVGTMRSERGWLTTTMRRRAGALRRKLRPNTGLLGKGEAADLEAPAELAPAAVAQRMEAERLIGDALGALEEPHRTAIYLRYRKDWTPTQIAAETGAPVKTVKTQLYRGLELLRRDLDAMVAAPDERNPRGRWMALVAPVGAGARRVSATAAAAPPWLAAFVMKKVLLAASLILILASAVWLVRSEQVVPAGSEVSVSASTELSARSHAPVAAEVDPLGREAVVDRVGNGESAAPLPLESASIVVSVVTPEGDSARMGSVVVERETGDGLRQIRRIEPVNDVGVARFVDVVPGTYEILDAITMARERATVEPGAEVVVTIHRRSDMLSRVRGQVLDPEGQSVPGATVWGRRTGPLLPVGVTDDEGRFEVQAHENGELQASVPNRLPSDAVRVSALDGDSVDGRSCTLVLGETSARLRGVVVDMAGDPVAGALVTAGPLERRWLSETSHSAQPVTVLTDEIGRFEYGQGLPEGDWRVGAVTPDGRGMVQVVHFGSVDLELRLVIQPGTTFEGTVLRVDGSPAIGGYVAVRPLRKYPEFGFGVLGTDHHARVDAAGHYRLEGVLGFELDLLAGTAYGEARQRKRVQVLSLAPGDVRLLDFQLSDQPLIAGVVVDKEGLPIPDVVIRAHRSIGGNYGDFIATDSAGRFQLTAMESRADGADRWEIKAEARSQGATQVLGEVVGVRFGAEDVRIVATRPVPEDAFVTGRVVVLGEEIPAKVDFVIWREEDDSRKTRTGSFIEVDRRTGAFHHGPVAAGTYRITAGQGDLQFGIIEGIVVGAGETVLAPDLVID</sequence>
<dbReference type="InterPro" id="IPR013325">
    <property type="entry name" value="RNA_pol_sigma_r2"/>
</dbReference>
<feature type="domain" description="RNA polymerase sigma-70 region 2" evidence="6">
    <location>
        <begin position="12"/>
        <end position="74"/>
    </location>
</feature>
<feature type="domain" description="RNA polymerase sigma factor 70 region 4 type 2" evidence="7">
    <location>
        <begin position="110"/>
        <end position="160"/>
    </location>
</feature>
<evidence type="ECO:0000313" key="8">
    <source>
        <dbReference type="EMBL" id="QDV08146.1"/>
    </source>
</evidence>
<name>A0A518EVM4_9BACT</name>
<keyword evidence="2" id="KW-0805">Transcription regulation</keyword>
<evidence type="ECO:0000256" key="2">
    <source>
        <dbReference type="ARBA" id="ARBA00023015"/>
    </source>
</evidence>
<keyword evidence="3" id="KW-0731">Sigma factor</keyword>
<dbReference type="PANTHER" id="PTHR43133">
    <property type="entry name" value="RNA POLYMERASE ECF-TYPE SIGMA FACTO"/>
    <property type="match status" value="1"/>
</dbReference>
<dbReference type="CDD" id="cd06171">
    <property type="entry name" value="Sigma70_r4"/>
    <property type="match status" value="1"/>
</dbReference>
<evidence type="ECO:0000256" key="4">
    <source>
        <dbReference type="ARBA" id="ARBA00023125"/>
    </source>
</evidence>
<protein>
    <submittedName>
        <fullName evidence="8">ECF RNA polymerase sigma factor SigL</fullName>
    </submittedName>
</protein>
<dbReference type="GO" id="GO:0003677">
    <property type="term" value="F:DNA binding"/>
    <property type="evidence" value="ECO:0007669"/>
    <property type="project" value="UniProtKB-KW"/>
</dbReference>
<keyword evidence="5" id="KW-0804">Transcription</keyword>
<dbReference type="SUPFAM" id="SSF88946">
    <property type="entry name" value="Sigma2 domain of RNA polymerase sigma factors"/>
    <property type="match status" value="1"/>
</dbReference>
<dbReference type="Pfam" id="PF04542">
    <property type="entry name" value="Sigma70_r2"/>
    <property type="match status" value="1"/>
</dbReference>
<dbReference type="NCBIfam" id="TIGR02937">
    <property type="entry name" value="sigma70-ECF"/>
    <property type="match status" value="1"/>
</dbReference>